<proteinExistence type="predicted"/>
<evidence type="ECO:0000313" key="2">
    <source>
        <dbReference type="Proteomes" id="UP000005641"/>
    </source>
</evidence>
<reference evidence="1 2" key="2">
    <citation type="submission" date="2013-05" db="EMBL/GenBank/DDBJ databases">
        <authorList>
            <person name="Sibley D."/>
            <person name="Venepally P."/>
            <person name="Karamycheva S."/>
            <person name="Hadjithomas M."/>
            <person name="Khan A."/>
            <person name="Brunk B."/>
            <person name="Roos D."/>
            <person name="Caler E."/>
            <person name="Lorenzi H."/>
        </authorList>
    </citation>
    <scope>NUCLEOTIDE SEQUENCE [LARGE SCALE GENOMIC DNA]</scope>
    <source>
        <strain evidence="1 2">GT1</strain>
    </source>
</reference>
<accession>S7UZ71</accession>
<name>S7UZ71_TOXGG</name>
<protein>
    <submittedName>
        <fullName evidence="1">Uncharacterized protein</fullName>
    </submittedName>
</protein>
<dbReference type="VEuPathDB" id="ToxoDB:TGGT1_408860"/>
<gene>
    <name evidence="1" type="ORF">TGGT1_408860</name>
</gene>
<comment type="caution">
    <text evidence="1">The sequence shown here is derived from an EMBL/GenBank/DDBJ whole genome shotgun (WGS) entry which is preliminary data.</text>
</comment>
<sequence length="107" mass="11918">MPLCVPCDLSLATVLSFCRFSLRSLALSRQVLGAERRVSRRGGGQVFFVLLLLALLSAWRSARRVVVALLDSHACRSSSAGDERRYHSKELLDRTFSSLSLIVLRLL</sequence>
<dbReference type="Proteomes" id="UP000005641">
    <property type="component" value="Unassembled WGS sequence"/>
</dbReference>
<dbReference type="EMBL" id="AAQM03000075">
    <property type="protein sequence ID" value="EPR63056.1"/>
    <property type="molecule type" value="Genomic_DNA"/>
</dbReference>
<dbReference type="AlphaFoldDB" id="S7UZ71"/>
<organism evidence="1 2">
    <name type="scientific">Toxoplasma gondii (strain ATCC 50853 / GT1)</name>
    <dbReference type="NCBI Taxonomy" id="507601"/>
    <lineage>
        <taxon>Eukaryota</taxon>
        <taxon>Sar</taxon>
        <taxon>Alveolata</taxon>
        <taxon>Apicomplexa</taxon>
        <taxon>Conoidasida</taxon>
        <taxon>Coccidia</taxon>
        <taxon>Eucoccidiorida</taxon>
        <taxon>Eimeriorina</taxon>
        <taxon>Sarcocystidae</taxon>
        <taxon>Toxoplasma</taxon>
    </lineage>
</organism>
<reference evidence="1 2" key="1">
    <citation type="submission" date="2006-05" db="EMBL/GenBank/DDBJ databases">
        <authorList>
            <person name="Paulsen I."/>
        </authorList>
    </citation>
    <scope>NUCLEOTIDE SEQUENCE [LARGE SCALE GENOMIC DNA]</scope>
    <source>
        <strain evidence="1 2">GT1</strain>
    </source>
</reference>
<evidence type="ECO:0000313" key="1">
    <source>
        <dbReference type="EMBL" id="EPR63056.1"/>
    </source>
</evidence>